<evidence type="ECO:0000313" key="2">
    <source>
        <dbReference type="Proteomes" id="UP000240934"/>
    </source>
</evidence>
<protein>
    <submittedName>
        <fullName evidence="1">Uncharacterized protein</fullName>
    </submittedName>
</protein>
<name>A0A2H4YEI3_9CAUD</name>
<dbReference type="Proteomes" id="UP000240934">
    <property type="component" value="Segment"/>
</dbReference>
<dbReference type="EMBL" id="MG250483">
    <property type="protein sequence ID" value="AUE22588.1"/>
    <property type="molecule type" value="Genomic_DNA"/>
</dbReference>
<organism evidence="1 2">
    <name type="scientific">Aeromonas phage Ah1</name>
    <dbReference type="NCBI Taxonomy" id="2053701"/>
    <lineage>
        <taxon>Viruses</taxon>
        <taxon>Duplodnaviria</taxon>
        <taxon>Heunggongvirae</taxon>
        <taxon>Uroviricota</taxon>
        <taxon>Caudoviricetes</taxon>
        <taxon>Pantevenvirales</taxon>
        <taxon>Straboviridae</taxon>
        <taxon>Cinqassovirus</taxon>
        <taxon>Cinqassovirus ah1</taxon>
    </lineage>
</organism>
<evidence type="ECO:0000313" key="1">
    <source>
        <dbReference type="EMBL" id="AUE22588.1"/>
    </source>
</evidence>
<gene>
    <name evidence="1" type="ORF">Ah1_00047</name>
</gene>
<reference evidence="1 2" key="1">
    <citation type="submission" date="2017-10" db="EMBL/GenBank/DDBJ databases">
        <title>Antibacterial composition for extension of chilled fish shelf life and decreasing of risk of food-borne infections, bacteriophage strains for its preparation.</title>
        <authorList>
            <person name="Zulkarneev E.R."/>
            <person name="Aleshkin A.V."/>
            <person name="Rubalsky O.V."/>
            <person name="Kiseleva I.A."/>
            <person name="Rubalskii E.O."/>
            <person name="Lebedev S.N."/>
        </authorList>
    </citation>
    <scope>NUCLEOTIDE SEQUENCE [LARGE SCALE GENOMIC DNA]</scope>
</reference>
<accession>A0A2H4YEI3</accession>
<sequence>MFVIEEIAKPEDQYRELCVGDYTIIKSKRCRLVEFDPKSKVATFFMTIGDMDVTAKFHHLTRDNWINNEYSSPINLILKDDKIWVGADAKRQKEIAIGRNFPLRIMSQENGIPPSRVVTRFMGFVQGFMEQGGIISYTSFTNNPSSNAMLFMGQTGLIYAYDKNGNWYMHKDGKMVKSNIKYIETHQVLKMGR</sequence>
<proteinExistence type="predicted"/>
<keyword evidence="2" id="KW-1185">Reference proteome</keyword>